<sequence>MKMVTIMIVVLMGLLYGNNFVEGQYNYKEALSKSIIFLECQRSGKLPPDNRVPWRGDSGLEDGKLANVDLVGGYYDAGDNVKYGLPMAFTVTTLAWGAVFYEKQLEAAGELQHVRDAIRWGTDYFLKASSRPNRLYVQVGDPIQDHQCWIRPENMQTPRTVLQIDEHTPGSEIAAETAAAMAASSIVFRDIDHPYSRSLLNKAKSLFRFARSHRGTYDGECPFYCSYSGFNDEMQWAATWLYKATRNETYLHYITDESIDAVVGEFNWDLKYAGSQILLTEMFFQGQKVFEEYKNMVDSYICSVIPGSPYAQAHFTAGGLLYMRDGANLQYATAAAFAFSVYSDVLAQHNQQVVCGSKQFGAADLMAFAKKQMDYILGTNPQQRSYMVGFGKNPPQQPHHRGASVPVLPKGEVVSCAKSFIEWFTKNAPNPNELTGAIVGGPDRNDNFEDRRHIGNYEEPCTYVNSLAIGVLARLAVPS</sequence>
<dbReference type="GO" id="GO:0030245">
    <property type="term" value="P:cellulose catabolic process"/>
    <property type="evidence" value="ECO:0007669"/>
    <property type="project" value="UniProtKB-KW"/>
</dbReference>
<evidence type="ECO:0000259" key="10">
    <source>
        <dbReference type="Pfam" id="PF00759"/>
    </source>
</evidence>
<feature type="signal peptide" evidence="9">
    <location>
        <begin position="1"/>
        <end position="23"/>
    </location>
</feature>
<keyword evidence="7 8" id="KW-0624">Polysaccharide degradation</keyword>
<dbReference type="PROSITE" id="PS00592">
    <property type="entry name" value="GH9_2"/>
    <property type="match status" value="1"/>
</dbReference>
<dbReference type="FunFam" id="1.50.10.10:FF:000020">
    <property type="entry name" value="Endoglucanase"/>
    <property type="match status" value="1"/>
</dbReference>
<reference evidence="11" key="1">
    <citation type="submission" date="2024-03" db="EMBL/GenBank/DDBJ databases">
        <title>WGS assembly of Saponaria officinalis var. Norfolk2.</title>
        <authorList>
            <person name="Jenkins J."/>
            <person name="Shu S."/>
            <person name="Grimwood J."/>
            <person name="Barry K."/>
            <person name="Goodstein D."/>
            <person name="Schmutz J."/>
            <person name="Leebens-Mack J."/>
            <person name="Osbourn A."/>
        </authorList>
    </citation>
    <scope>NUCLEOTIDE SEQUENCE [LARGE SCALE GENOMIC DNA]</scope>
    <source>
        <strain evidence="11">JIC</strain>
    </source>
</reference>
<evidence type="ECO:0000313" key="11">
    <source>
        <dbReference type="EMBL" id="KAK9741743.1"/>
    </source>
</evidence>
<keyword evidence="6 8" id="KW-0326">Glycosidase</keyword>
<feature type="domain" description="Glycoside hydrolase family 9" evidence="10">
    <location>
        <begin position="27"/>
        <end position="472"/>
    </location>
</feature>
<dbReference type="EC" id="3.2.1.4" evidence="9"/>
<protein>
    <recommendedName>
        <fullName evidence="9">Endoglucanase</fullName>
        <ecNumber evidence="9">3.2.1.4</ecNumber>
    </recommendedName>
</protein>
<keyword evidence="5 8" id="KW-0119">Carbohydrate metabolism</keyword>
<keyword evidence="12" id="KW-1185">Reference proteome</keyword>
<dbReference type="SUPFAM" id="SSF48208">
    <property type="entry name" value="Six-hairpin glycosidases"/>
    <property type="match status" value="1"/>
</dbReference>
<evidence type="ECO:0000256" key="5">
    <source>
        <dbReference type="ARBA" id="ARBA00023277"/>
    </source>
</evidence>
<evidence type="ECO:0000256" key="3">
    <source>
        <dbReference type="ARBA" id="ARBA00022801"/>
    </source>
</evidence>
<dbReference type="InterPro" id="IPR008928">
    <property type="entry name" value="6-hairpin_glycosidase_sf"/>
</dbReference>
<keyword evidence="9" id="KW-0732">Signal</keyword>
<dbReference type="AlphaFoldDB" id="A0AAW1M611"/>
<evidence type="ECO:0000256" key="4">
    <source>
        <dbReference type="ARBA" id="ARBA00023001"/>
    </source>
</evidence>
<proteinExistence type="inferred from homology"/>
<gene>
    <name evidence="11" type="ORF">RND81_03G125100</name>
</gene>
<accession>A0AAW1M611</accession>
<name>A0AAW1M611_SAPOF</name>
<evidence type="ECO:0000313" key="12">
    <source>
        <dbReference type="Proteomes" id="UP001443914"/>
    </source>
</evidence>
<dbReference type="EMBL" id="JBDFQZ010000003">
    <property type="protein sequence ID" value="KAK9741743.1"/>
    <property type="molecule type" value="Genomic_DNA"/>
</dbReference>
<evidence type="ECO:0000256" key="6">
    <source>
        <dbReference type="ARBA" id="ARBA00023295"/>
    </source>
</evidence>
<dbReference type="InterPro" id="IPR012341">
    <property type="entry name" value="6hp_glycosidase-like_sf"/>
</dbReference>
<dbReference type="PANTHER" id="PTHR22298">
    <property type="entry name" value="ENDO-1,4-BETA-GLUCANASE"/>
    <property type="match status" value="1"/>
</dbReference>
<feature type="active site" evidence="8">
    <location>
        <position position="399"/>
    </location>
</feature>
<evidence type="ECO:0000256" key="9">
    <source>
        <dbReference type="RuleBase" id="RU361166"/>
    </source>
</evidence>
<comment type="caution">
    <text evidence="11">The sequence shown here is derived from an EMBL/GenBank/DDBJ whole genome shotgun (WGS) entry which is preliminary data.</text>
</comment>
<dbReference type="Pfam" id="PF00759">
    <property type="entry name" value="Glyco_hydro_9"/>
    <property type="match status" value="1"/>
</dbReference>
<evidence type="ECO:0000256" key="7">
    <source>
        <dbReference type="ARBA" id="ARBA00023326"/>
    </source>
</evidence>
<dbReference type="InterPro" id="IPR018221">
    <property type="entry name" value="Glyco_hydro_9_His_AS"/>
</dbReference>
<organism evidence="11 12">
    <name type="scientific">Saponaria officinalis</name>
    <name type="common">Common soapwort</name>
    <name type="synonym">Lychnis saponaria</name>
    <dbReference type="NCBI Taxonomy" id="3572"/>
    <lineage>
        <taxon>Eukaryota</taxon>
        <taxon>Viridiplantae</taxon>
        <taxon>Streptophyta</taxon>
        <taxon>Embryophyta</taxon>
        <taxon>Tracheophyta</taxon>
        <taxon>Spermatophyta</taxon>
        <taxon>Magnoliopsida</taxon>
        <taxon>eudicotyledons</taxon>
        <taxon>Gunneridae</taxon>
        <taxon>Pentapetalae</taxon>
        <taxon>Caryophyllales</taxon>
        <taxon>Caryophyllaceae</taxon>
        <taxon>Caryophylleae</taxon>
        <taxon>Saponaria</taxon>
    </lineage>
</organism>
<evidence type="ECO:0000256" key="1">
    <source>
        <dbReference type="ARBA" id="ARBA00000966"/>
    </source>
</evidence>
<comment type="catalytic activity">
    <reaction evidence="1 9">
        <text>Endohydrolysis of (1-&gt;4)-beta-D-glucosidic linkages in cellulose, lichenin and cereal beta-D-glucans.</text>
        <dbReference type="EC" id="3.2.1.4"/>
    </reaction>
</comment>
<dbReference type="Gene3D" id="1.50.10.10">
    <property type="match status" value="1"/>
</dbReference>
<evidence type="ECO:0000256" key="2">
    <source>
        <dbReference type="ARBA" id="ARBA00007072"/>
    </source>
</evidence>
<keyword evidence="4 9" id="KW-0136">Cellulose degradation</keyword>
<feature type="chain" id="PRO_5043096576" description="Endoglucanase" evidence="9">
    <location>
        <begin position="24"/>
        <end position="479"/>
    </location>
</feature>
<dbReference type="GO" id="GO:0008810">
    <property type="term" value="F:cellulase activity"/>
    <property type="evidence" value="ECO:0007669"/>
    <property type="project" value="UniProtKB-EC"/>
</dbReference>
<keyword evidence="3 8" id="KW-0378">Hydrolase</keyword>
<evidence type="ECO:0000256" key="8">
    <source>
        <dbReference type="PROSITE-ProRule" id="PRU10059"/>
    </source>
</evidence>
<dbReference type="InterPro" id="IPR001701">
    <property type="entry name" value="Glyco_hydro_9"/>
</dbReference>
<dbReference type="Proteomes" id="UP001443914">
    <property type="component" value="Unassembled WGS sequence"/>
</dbReference>
<comment type="similarity">
    <text evidence="2 8 9">Belongs to the glycosyl hydrolase 9 (cellulase E) family.</text>
</comment>